<evidence type="ECO:0000259" key="1">
    <source>
        <dbReference type="Pfam" id="PF17517"/>
    </source>
</evidence>
<keyword evidence="3" id="KW-1185">Reference proteome</keyword>
<feature type="domain" description="IgGFc-binding protein N-terminal" evidence="1">
    <location>
        <begin position="237"/>
        <end position="564"/>
    </location>
</feature>
<dbReference type="InterPro" id="IPR035234">
    <property type="entry name" value="IgGFc-bd_N"/>
</dbReference>
<reference evidence="2 3" key="1">
    <citation type="submission" date="2015-08" db="EMBL/GenBank/DDBJ databases">
        <authorList>
            <person name="Babu N.S."/>
            <person name="Beckwith C.J."/>
            <person name="Beseler K.G."/>
            <person name="Brison A."/>
            <person name="Carone J.V."/>
            <person name="Caskin T.P."/>
            <person name="Diamond M."/>
            <person name="Durham M.E."/>
            <person name="Foxe J.M."/>
            <person name="Go M."/>
            <person name="Henderson B.A."/>
            <person name="Jones I.B."/>
            <person name="McGettigan J.A."/>
            <person name="Micheletti S.J."/>
            <person name="Nasrallah M.E."/>
            <person name="Ortiz D."/>
            <person name="Piller C.R."/>
            <person name="Privatt S.R."/>
            <person name="Schneider S.L."/>
            <person name="Sharp S."/>
            <person name="Smith T.C."/>
            <person name="Stanton J.D."/>
            <person name="Ullery H.E."/>
            <person name="Wilson R.J."/>
            <person name="Serrano M.G."/>
            <person name="Buck G."/>
            <person name="Lee V."/>
            <person name="Wang Y."/>
            <person name="Carvalho R."/>
            <person name="Voegtly L."/>
            <person name="Shi R."/>
            <person name="Duckworth R."/>
            <person name="Johnson A."/>
            <person name="Loviza R."/>
            <person name="Walstead R."/>
            <person name="Shah Z."/>
            <person name="Kiflezghi M."/>
            <person name="Wade K."/>
            <person name="Ball S.L."/>
            <person name="Bradley K.W."/>
            <person name="Asai D.J."/>
            <person name="Bowman C.A."/>
            <person name="Russell D.A."/>
            <person name="Pope W.H."/>
            <person name="Jacobs-Sera D."/>
            <person name="Hendrix R.W."/>
            <person name="Hatfull G.F."/>
        </authorList>
    </citation>
    <scope>NUCLEOTIDE SEQUENCE [LARGE SCALE GENOMIC DNA]</scope>
    <source>
        <strain evidence="2 3">DSM 27648</strain>
    </source>
</reference>
<evidence type="ECO:0000313" key="3">
    <source>
        <dbReference type="Proteomes" id="UP000064967"/>
    </source>
</evidence>
<accession>A0A0K1PPL8</accession>
<sequence>MVAASCGLLLVGFLGNACSKNGDGFEESNQQPQFNSDAEAPLAPAPGCQEVKCSRDLKKVVSACDESVVVQQCDTGLGCAEGACIQDACRSAEIAKGSVGCSFYTMPPVELANRTDQCFAAIIANTWDVPVNVTAEYGGQSINIANSIYTAEKDGIATVHKPLEGPIPPGAVALVFLSQAPGTDPAGVCPPGVVPALAANPIIGRSGFTQAFRLNTDLPVSAYSIYPYGGAKTFIPSATLLLPTSAWSTNYLAVDGWSGTTQAAKPFLQVVAQEDNTEVRMRPIVNVEDGISFTGGAAGQTQVWNLSRGQVLQLTQFNSLAGSPIESTKPVGLFGGTQCSYVPGSASCCCDTLDQQIPPLSQWGSEYALVPYQSRLDTGLGGDRAIEEVPYRLVGAVNGTKLTYDPEAPTGAPETLAAGQVVSFSTKHLVTVKSQDKDHPFYAAVYMTSSTGPNVGKTLGDPDFVNIVPSDQFLDRYVFSTDHTYPETSLTLVRKKTNGAFAPVELDCAGKVTGWQALDTKGDYQYAFVKMTHGYLAQAFGTSTCGYGRHEVKSTGPFSVTVWGMGTDASYGYPGGMGLRPVNTVTVPVVVH</sequence>
<protein>
    <recommendedName>
        <fullName evidence="1">IgGFc-binding protein N-terminal domain-containing protein</fullName>
    </recommendedName>
</protein>
<dbReference type="PANTHER" id="PTHR46534:SF1">
    <property type="entry name" value="IGGFC-BINDING PROTEIN N-TERMINAL DOMAIN-CONTAINING PROTEIN"/>
    <property type="match status" value="1"/>
</dbReference>
<dbReference type="STRING" id="1391654.AKJ09_01733"/>
<evidence type="ECO:0000313" key="2">
    <source>
        <dbReference type="EMBL" id="AKU95069.1"/>
    </source>
</evidence>
<name>A0A0K1PPL8_9BACT</name>
<dbReference type="Proteomes" id="UP000064967">
    <property type="component" value="Chromosome"/>
</dbReference>
<dbReference type="Pfam" id="PF17517">
    <property type="entry name" value="IgGFc_binding"/>
    <property type="match status" value="1"/>
</dbReference>
<organism evidence="2 3">
    <name type="scientific">Labilithrix luteola</name>
    <dbReference type="NCBI Taxonomy" id="1391654"/>
    <lineage>
        <taxon>Bacteria</taxon>
        <taxon>Pseudomonadati</taxon>
        <taxon>Myxococcota</taxon>
        <taxon>Polyangia</taxon>
        <taxon>Polyangiales</taxon>
        <taxon>Labilitrichaceae</taxon>
        <taxon>Labilithrix</taxon>
    </lineage>
</organism>
<dbReference type="KEGG" id="llu:AKJ09_01733"/>
<gene>
    <name evidence="2" type="ORF">AKJ09_01733</name>
</gene>
<dbReference type="EMBL" id="CP012333">
    <property type="protein sequence ID" value="AKU95069.1"/>
    <property type="molecule type" value="Genomic_DNA"/>
</dbReference>
<proteinExistence type="predicted"/>
<dbReference type="PANTHER" id="PTHR46534">
    <property type="entry name" value="IGGFC_BINDING DOMAIN-CONTAINING PROTEIN"/>
    <property type="match status" value="1"/>
</dbReference>
<dbReference type="AlphaFoldDB" id="A0A0K1PPL8"/>